<organism evidence="1 2">
    <name type="scientific">Actinomortierella ambigua</name>
    <dbReference type="NCBI Taxonomy" id="1343610"/>
    <lineage>
        <taxon>Eukaryota</taxon>
        <taxon>Fungi</taxon>
        <taxon>Fungi incertae sedis</taxon>
        <taxon>Mucoromycota</taxon>
        <taxon>Mortierellomycotina</taxon>
        <taxon>Mortierellomycetes</taxon>
        <taxon>Mortierellales</taxon>
        <taxon>Mortierellaceae</taxon>
        <taxon>Actinomortierella</taxon>
    </lineage>
</organism>
<dbReference type="Proteomes" id="UP000807716">
    <property type="component" value="Unassembled WGS sequence"/>
</dbReference>
<evidence type="ECO:0008006" key="3">
    <source>
        <dbReference type="Google" id="ProtNLM"/>
    </source>
</evidence>
<sequence>MRVRFHLEEEPRAVYTFTTSDPQTSVAHIRNCIASILYVLPGDVTLLYRDSEMLDSEMVESFDWSDAGDSIRAKVTSYMAGCRTRPFYCHLSTFCARGQLFSRDQLKNTVELQFAPS</sequence>
<dbReference type="OrthoDB" id="10636578at2759"/>
<protein>
    <recommendedName>
        <fullName evidence="3">Ubiquitin-like domain-containing protein</fullName>
    </recommendedName>
</protein>
<name>A0A9P6Q309_9FUNG</name>
<dbReference type="EMBL" id="JAAAJB010000281">
    <property type="protein sequence ID" value="KAG0259511.1"/>
    <property type="molecule type" value="Genomic_DNA"/>
</dbReference>
<accession>A0A9P6Q309</accession>
<evidence type="ECO:0000313" key="2">
    <source>
        <dbReference type="Proteomes" id="UP000807716"/>
    </source>
</evidence>
<dbReference type="AlphaFoldDB" id="A0A9P6Q309"/>
<evidence type="ECO:0000313" key="1">
    <source>
        <dbReference type="EMBL" id="KAG0259511.1"/>
    </source>
</evidence>
<reference evidence="1" key="1">
    <citation type="journal article" date="2020" name="Fungal Divers.">
        <title>Resolving the Mortierellaceae phylogeny through synthesis of multi-gene phylogenetics and phylogenomics.</title>
        <authorList>
            <person name="Vandepol N."/>
            <person name="Liber J."/>
            <person name="Desiro A."/>
            <person name="Na H."/>
            <person name="Kennedy M."/>
            <person name="Barry K."/>
            <person name="Grigoriev I.V."/>
            <person name="Miller A.N."/>
            <person name="O'Donnell K."/>
            <person name="Stajich J.E."/>
            <person name="Bonito G."/>
        </authorList>
    </citation>
    <scope>NUCLEOTIDE SEQUENCE</scope>
    <source>
        <strain evidence="1">BC1065</strain>
    </source>
</reference>
<keyword evidence="2" id="KW-1185">Reference proteome</keyword>
<comment type="caution">
    <text evidence="1">The sequence shown here is derived from an EMBL/GenBank/DDBJ whole genome shotgun (WGS) entry which is preliminary data.</text>
</comment>
<gene>
    <name evidence="1" type="ORF">DFQ27_004025</name>
</gene>
<proteinExistence type="predicted"/>